<name>A0A1F5E5E7_9BACT</name>
<comment type="caution">
    <text evidence="2">The sequence shown here is derived from an EMBL/GenBank/DDBJ whole genome shotgun (WGS) entry which is preliminary data.</text>
</comment>
<evidence type="ECO:0000313" key="3">
    <source>
        <dbReference type="Proteomes" id="UP000177006"/>
    </source>
</evidence>
<gene>
    <name evidence="2" type="ORF">A2160_00250</name>
</gene>
<organism evidence="2 3">
    <name type="scientific">Candidatus Beckwithbacteria bacterium RBG_13_42_9</name>
    <dbReference type="NCBI Taxonomy" id="1797457"/>
    <lineage>
        <taxon>Bacteria</taxon>
        <taxon>Candidatus Beckwithiibacteriota</taxon>
    </lineage>
</organism>
<evidence type="ECO:0000256" key="1">
    <source>
        <dbReference type="SAM" id="MobiDB-lite"/>
    </source>
</evidence>
<accession>A0A1F5E5E7</accession>
<dbReference type="EMBL" id="MEZK01000021">
    <property type="protein sequence ID" value="OGD62494.1"/>
    <property type="molecule type" value="Genomic_DNA"/>
</dbReference>
<evidence type="ECO:0000313" key="2">
    <source>
        <dbReference type="EMBL" id="OGD62494.1"/>
    </source>
</evidence>
<dbReference type="Proteomes" id="UP000177006">
    <property type="component" value="Unassembled WGS sequence"/>
</dbReference>
<dbReference type="AlphaFoldDB" id="A0A1F5E5E7"/>
<sequence length="215" mass="24344">MKKIFLIGIGVMIFLGLITAKPDKTTDKSDKPSVSPSPTATAQSAPGDEKEQQQGDFLKLYKETIDIVYPIKKIFYSTNGLLTKVPTTTSYLNYKNAEETYKKCSVYFTFASTPVSLKAFKNDFEQSFRELSIACTILQEDAKYMADYINTNNMESYRKSQEELKKGPIKIISNAISRLVYGVGEKIGVDIKPLNDEFKEMSERIPRDFEAEYGK</sequence>
<reference evidence="2 3" key="1">
    <citation type="journal article" date="2016" name="Nat. Commun.">
        <title>Thousands of microbial genomes shed light on interconnected biogeochemical processes in an aquifer system.</title>
        <authorList>
            <person name="Anantharaman K."/>
            <person name="Brown C.T."/>
            <person name="Hug L.A."/>
            <person name="Sharon I."/>
            <person name="Castelle C.J."/>
            <person name="Probst A.J."/>
            <person name="Thomas B.C."/>
            <person name="Singh A."/>
            <person name="Wilkins M.J."/>
            <person name="Karaoz U."/>
            <person name="Brodie E.L."/>
            <person name="Williams K.H."/>
            <person name="Hubbard S.S."/>
            <person name="Banfield J.F."/>
        </authorList>
    </citation>
    <scope>NUCLEOTIDE SEQUENCE [LARGE SCALE GENOMIC DNA]</scope>
</reference>
<proteinExistence type="predicted"/>
<protein>
    <submittedName>
        <fullName evidence="2">Uncharacterized protein</fullName>
    </submittedName>
</protein>
<feature type="region of interest" description="Disordered" evidence="1">
    <location>
        <begin position="24"/>
        <end position="52"/>
    </location>
</feature>